<dbReference type="AlphaFoldDB" id="A9KRZ5"/>
<dbReference type="eggNOG" id="ENOG502Z8SQ">
    <property type="taxonomic scope" value="Bacteria"/>
</dbReference>
<dbReference type="RefSeq" id="WP_012198269.1">
    <property type="nucleotide sequence ID" value="NC_010001.1"/>
</dbReference>
<dbReference type="EMBL" id="CP000885">
    <property type="protein sequence ID" value="ABX40626.1"/>
    <property type="molecule type" value="Genomic_DNA"/>
</dbReference>
<evidence type="ECO:0000313" key="1">
    <source>
        <dbReference type="EMBL" id="ABX40626.1"/>
    </source>
</evidence>
<evidence type="ECO:0008006" key="3">
    <source>
        <dbReference type="Google" id="ProtNLM"/>
    </source>
</evidence>
<dbReference type="HOGENOM" id="CLU_992706_0_0_9"/>
<proteinExistence type="predicted"/>
<evidence type="ECO:0000313" key="2">
    <source>
        <dbReference type="Proteomes" id="UP000000370"/>
    </source>
</evidence>
<name>A9KRZ5_LACP7</name>
<dbReference type="Proteomes" id="UP000000370">
    <property type="component" value="Chromosome"/>
</dbReference>
<organism evidence="1 2">
    <name type="scientific">Lachnoclostridium phytofermentans (strain ATCC 700394 / DSM 18823 / ISDg)</name>
    <name type="common">Clostridium phytofermentans</name>
    <dbReference type="NCBI Taxonomy" id="357809"/>
    <lineage>
        <taxon>Bacteria</taxon>
        <taxon>Bacillati</taxon>
        <taxon>Bacillota</taxon>
        <taxon>Clostridia</taxon>
        <taxon>Lachnospirales</taxon>
        <taxon>Lachnospiraceae</taxon>
    </lineage>
</organism>
<dbReference type="KEGG" id="cpy:Cphy_0239"/>
<keyword evidence="2" id="KW-1185">Reference proteome</keyword>
<sequence>MNMQNKTVFHRKFGKGIIVDLNQNKLSVQFDAGKKIFVYPDAFRQFLVLMEKDGKSYVDGMLKELDRKEEISNRIARKMERHNQLIDKLKLHPSSQIVIRFVENDKATFLEDKIINTGLIQTGKTKGSPVRPSRLHQNSACILTERNEEEDESSRTIFGIAMVEEDFLGTDCKDGKVTLHSQYVLLLPDHLQKLKFWNYYTDERYPEKLVWKSGEFRYCSNLISAQILKDIMSLPLENDAAALAEEFYHYFCEINQIEESTLPLPLGKLLEEGIK</sequence>
<gene>
    <name evidence="1" type="ordered locus">Cphy_0239</name>
</gene>
<accession>A9KRZ5</accession>
<protein>
    <recommendedName>
        <fullName evidence="3">Malate synthase</fullName>
    </recommendedName>
</protein>
<dbReference type="OrthoDB" id="2068443at2"/>
<reference evidence="2" key="1">
    <citation type="submission" date="2007-11" db="EMBL/GenBank/DDBJ databases">
        <title>Complete genome sequence of Clostridium phytofermentans ISDg.</title>
        <authorList>
            <person name="Leschine S.B."/>
            <person name="Warnick T.A."/>
            <person name="Blanchard J.L."/>
            <person name="Schnell D.J."/>
            <person name="Petit E.L."/>
            <person name="LaTouf W.G."/>
            <person name="Copeland A."/>
            <person name="Lucas S."/>
            <person name="Lapidus A."/>
            <person name="Barry K."/>
            <person name="Glavina del Rio T."/>
            <person name="Dalin E."/>
            <person name="Tice H."/>
            <person name="Pitluck S."/>
            <person name="Kiss H."/>
            <person name="Brettin T."/>
            <person name="Bruce D."/>
            <person name="Detter J.C."/>
            <person name="Han C."/>
            <person name="Kuske C."/>
            <person name="Schmutz J."/>
            <person name="Larimer F."/>
            <person name="Land M."/>
            <person name="Hauser L."/>
            <person name="Kyrpides N."/>
            <person name="Kim E.A."/>
            <person name="Richardson P."/>
        </authorList>
    </citation>
    <scope>NUCLEOTIDE SEQUENCE [LARGE SCALE GENOMIC DNA]</scope>
    <source>
        <strain evidence="2">ATCC 700394 / DSM 18823 / ISDg</strain>
    </source>
</reference>